<dbReference type="PANTHER" id="PTHR35091:SF2">
    <property type="entry name" value="FLAGELLAR PROTEIN FLIL"/>
    <property type="match status" value="1"/>
</dbReference>
<keyword evidence="13" id="KW-1185">Reference proteome</keyword>
<keyword evidence="8" id="KW-1133">Transmembrane helix</keyword>
<dbReference type="GO" id="GO:0071978">
    <property type="term" value="P:bacterial-type flagellum-dependent swarming motility"/>
    <property type="evidence" value="ECO:0007669"/>
    <property type="project" value="TreeGrafter"/>
</dbReference>
<organism evidence="12 13">
    <name type="scientific">Methylomagnum ishizawai</name>
    <dbReference type="NCBI Taxonomy" id="1760988"/>
    <lineage>
        <taxon>Bacteria</taxon>
        <taxon>Pseudomonadati</taxon>
        <taxon>Pseudomonadota</taxon>
        <taxon>Gammaproteobacteria</taxon>
        <taxon>Methylococcales</taxon>
        <taxon>Methylococcaceae</taxon>
        <taxon>Methylomagnum</taxon>
    </lineage>
</organism>
<evidence type="ECO:0000256" key="6">
    <source>
        <dbReference type="ARBA" id="ARBA00022692"/>
    </source>
</evidence>
<evidence type="ECO:0000256" key="9">
    <source>
        <dbReference type="ARBA" id="ARBA00023136"/>
    </source>
</evidence>
<evidence type="ECO:0000256" key="2">
    <source>
        <dbReference type="ARBA" id="ARBA00004162"/>
    </source>
</evidence>
<gene>
    <name evidence="12" type="ORF">SAMN02949497_2375</name>
</gene>
<keyword evidence="12" id="KW-0282">Flagellum</keyword>
<comment type="subcellular location">
    <subcellularLocation>
        <location evidence="10">Cell inner membrane</location>
    </subcellularLocation>
    <subcellularLocation>
        <location evidence="2">Cell membrane</location>
        <topology evidence="2">Single-pass membrane protein</topology>
    </subcellularLocation>
</comment>
<dbReference type="InterPro" id="IPR005503">
    <property type="entry name" value="FliL"/>
</dbReference>
<evidence type="ECO:0000256" key="4">
    <source>
        <dbReference type="ARBA" id="ARBA00022475"/>
    </source>
</evidence>
<evidence type="ECO:0000256" key="8">
    <source>
        <dbReference type="ARBA" id="ARBA00022989"/>
    </source>
</evidence>
<dbReference type="Proteomes" id="UP000192923">
    <property type="component" value="Unassembled WGS sequence"/>
</dbReference>
<evidence type="ECO:0000256" key="1">
    <source>
        <dbReference type="ARBA" id="ARBA00002254"/>
    </source>
</evidence>
<evidence type="ECO:0000313" key="13">
    <source>
        <dbReference type="Proteomes" id="UP000192923"/>
    </source>
</evidence>
<dbReference type="PANTHER" id="PTHR35091">
    <property type="entry name" value="FLAGELLAR PROTEIN FLIL"/>
    <property type="match status" value="1"/>
</dbReference>
<dbReference type="RefSeq" id="WP_176225203.1">
    <property type="nucleotide sequence ID" value="NZ_FXAM01000001.1"/>
</dbReference>
<keyword evidence="12" id="KW-0966">Cell projection</keyword>
<comment type="similarity">
    <text evidence="3 10">Belongs to the FliL family.</text>
</comment>
<keyword evidence="4" id="KW-1003">Cell membrane</keyword>
<reference evidence="12 13" key="1">
    <citation type="submission" date="2016-12" db="EMBL/GenBank/DDBJ databases">
        <authorList>
            <person name="Song W.-J."/>
            <person name="Kurnit D.M."/>
        </authorList>
    </citation>
    <scope>NUCLEOTIDE SEQUENCE [LARGE SCALE GENOMIC DNA]</scope>
    <source>
        <strain evidence="12 13">175</strain>
    </source>
</reference>
<feature type="signal peptide" evidence="11">
    <location>
        <begin position="1"/>
        <end position="22"/>
    </location>
</feature>
<dbReference type="GO" id="GO:0009425">
    <property type="term" value="C:bacterial-type flagellum basal body"/>
    <property type="evidence" value="ECO:0007669"/>
    <property type="project" value="InterPro"/>
</dbReference>
<evidence type="ECO:0000256" key="7">
    <source>
        <dbReference type="ARBA" id="ARBA00022779"/>
    </source>
</evidence>
<accession>A0A1Y6D3B0</accession>
<evidence type="ECO:0000313" key="12">
    <source>
        <dbReference type="EMBL" id="SMF95032.1"/>
    </source>
</evidence>
<feature type="chain" id="PRO_5012283240" description="Flagellar protein FliL" evidence="11">
    <location>
        <begin position="23"/>
        <end position="134"/>
    </location>
</feature>
<evidence type="ECO:0000256" key="5">
    <source>
        <dbReference type="ARBA" id="ARBA00022500"/>
    </source>
</evidence>
<name>A0A1Y6D3B0_9GAMM</name>
<dbReference type="GO" id="GO:0005886">
    <property type="term" value="C:plasma membrane"/>
    <property type="evidence" value="ECO:0007669"/>
    <property type="project" value="UniProtKB-SubCell"/>
</dbReference>
<dbReference type="Pfam" id="PF03748">
    <property type="entry name" value="FliL"/>
    <property type="match status" value="1"/>
</dbReference>
<evidence type="ECO:0000256" key="3">
    <source>
        <dbReference type="ARBA" id="ARBA00008281"/>
    </source>
</evidence>
<evidence type="ECO:0000256" key="11">
    <source>
        <dbReference type="SAM" id="SignalP"/>
    </source>
</evidence>
<dbReference type="GO" id="GO:0006935">
    <property type="term" value="P:chemotaxis"/>
    <property type="evidence" value="ECO:0007669"/>
    <property type="project" value="UniProtKB-KW"/>
</dbReference>
<proteinExistence type="inferred from homology"/>
<keyword evidence="11" id="KW-0732">Signal</keyword>
<keyword evidence="12" id="KW-0969">Cilium</keyword>
<dbReference type="STRING" id="1760988.SAMN02949497_2375"/>
<protein>
    <recommendedName>
        <fullName evidence="10">Flagellar protein FliL</fullName>
    </recommendedName>
</protein>
<keyword evidence="10" id="KW-0997">Cell inner membrane</keyword>
<keyword evidence="7 10" id="KW-0283">Flagellar rotation</keyword>
<comment type="function">
    <text evidence="1 10">Controls the rotational direction of flagella during chemotaxis.</text>
</comment>
<sequence length="134" mass="14587">MGKVRIVLVALCLWAGSSAGLANEGGGGGEEGGMEYLPLEAVLVNLAGKRHYLRADIQLLVESKEDADKIKAHMPLIRHTLIMLFSNRDPAEIAAVAEREKLRQSALEQITASLEQVGADHGLEDLFFTDFMVQ</sequence>
<evidence type="ECO:0000256" key="10">
    <source>
        <dbReference type="RuleBase" id="RU364125"/>
    </source>
</evidence>
<dbReference type="EMBL" id="FXAM01000001">
    <property type="protein sequence ID" value="SMF95032.1"/>
    <property type="molecule type" value="Genomic_DNA"/>
</dbReference>
<dbReference type="AlphaFoldDB" id="A0A1Y6D3B0"/>
<keyword evidence="6" id="KW-0812">Transmembrane</keyword>
<keyword evidence="9 10" id="KW-0472">Membrane</keyword>
<keyword evidence="5 10" id="KW-0145">Chemotaxis</keyword>